<keyword evidence="5" id="KW-0653">Protein transport</keyword>
<comment type="caution">
    <text evidence="12">The sequence shown here is derived from an EMBL/GenBank/DDBJ whole genome shotgun (WGS) entry which is preliminary data.</text>
</comment>
<comment type="subcellular location">
    <subcellularLocation>
        <location evidence="1 8">Cell outer membrane</location>
    </subcellularLocation>
</comment>
<dbReference type="PROSITE" id="PS00875">
    <property type="entry name" value="T2SP_D"/>
    <property type="match status" value="1"/>
</dbReference>
<dbReference type="Gene3D" id="3.30.1370.120">
    <property type="match status" value="1"/>
</dbReference>
<feature type="chain" id="PRO_5019074027" evidence="10">
    <location>
        <begin position="24"/>
        <end position="692"/>
    </location>
</feature>
<evidence type="ECO:0000256" key="8">
    <source>
        <dbReference type="RuleBase" id="RU004004"/>
    </source>
</evidence>
<evidence type="ECO:0000256" key="6">
    <source>
        <dbReference type="ARBA" id="ARBA00023136"/>
    </source>
</evidence>
<dbReference type="InterPro" id="IPR004846">
    <property type="entry name" value="T2SS/T3SS_dom"/>
</dbReference>
<feature type="domain" description="Secretin/TonB short N-terminal" evidence="11">
    <location>
        <begin position="302"/>
        <end position="350"/>
    </location>
</feature>
<dbReference type="InterPro" id="IPR051808">
    <property type="entry name" value="Type_IV_pilus_biogenesis"/>
</dbReference>
<keyword evidence="7" id="KW-0998">Cell outer membrane</keyword>
<feature type="signal peptide" evidence="10">
    <location>
        <begin position="1"/>
        <end position="23"/>
    </location>
</feature>
<dbReference type="Pfam" id="PF00263">
    <property type="entry name" value="Secretin"/>
    <property type="match status" value="1"/>
</dbReference>
<dbReference type="InterPro" id="IPR001775">
    <property type="entry name" value="GspD/PilQ"/>
</dbReference>
<dbReference type="EMBL" id="MOBZ01000002">
    <property type="protein sequence ID" value="ROO13064.1"/>
    <property type="molecule type" value="Genomic_DNA"/>
</dbReference>
<feature type="compositionally biased region" description="Low complexity" evidence="9">
    <location>
        <begin position="480"/>
        <end position="494"/>
    </location>
</feature>
<protein>
    <submittedName>
        <fullName evidence="12">Fimbrial protein</fullName>
    </submittedName>
</protein>
<evidence type="ECO:0000313" key="12">
    <source>
        <dbReference type="EMBL" id="ROO13064.1"/>
    </source>
</evidence>
<dbReference type="Pfam" id="PF11741">
    <property type="entry name" value="AMIN"/>
    <property type="match status" value="2"/>
</dbReference>
<keyword evidence="3 8" id="KW-0813">Transport</keyword>
<feature type="region of interest" description="Disordered" evidence="9">
    <location>
        <begin position="475"/>
        <end position="494"/>
    </location>
</feature>
<dbReference type="Pfam" id="PF07660">
    <property type="entry name" value="STN"/>
    <property type="match status" value="1"/>
</dbReference>
<dbReference type="SMART" id="SM00965">
    <property type="entry name" value="STN"/>
    <property type="match status" value="1"/>
</dbReference>
<keyword evidence="4 10" id="KW-0732">Signal</keyword>
<dbReference type="InterPro" id="IPR011662">
    <property type="entry name" value="Secretin/TonB_short_N"/>
</dbReference>
<dbReference type="Proteomes" id="UP000283619">
    <property type="component" value="Unassembled WGS sequence"/>
</dbReference>
<evidence type="ECO:0000313" key="13">
    <source>
        <dbReference type="Proteomes" id="UP000283619"/>
    </source>
</evidence>
<dbReference type="InterPro" id="IPR004845">
    <property type="entry name" value="T2SS_GspD_CS"/>
</dbReference>
<dbReference type="InterPro" id="IPR005644">
    <property type="entry name" value="NolW-like"/>
</dbReference>
<evidence type="ECO:0000256" key="9">
    <source>
        <dbReference type="SAM" id="MobiDB-lite"/>
    </source>
</evidence>
<dbReference type="InterPro" id="IPR038591">
    <property type="entry name" value="NolW-like_sf"/>
</dbReference>
<evidence type="ECO:0000256" key="10">
    <source>
        <dbReference type="SAM" id="SignalP"/>
    </source>
</evidence>
<dbReference type="GO" id="GO:0009279">
    <property type="term" value="C:cell outer membrane"/>
    <property type="evidence" value="ECO:0007669"/>
    <property type="project" value="UniProtKB-SubCell"/>
</dbReference>
<evidence type="ECO:0000256" key="3">
    <source>
        <dbReference type="ARBA" id="ARBA00022448"/>
    </source>
</evidence>
<name>A0A423PBJ8_PSEFL</name>
<dbReference type="PANTHER" id="PTHR30604">
    <property type="entry name" value="PROTEIN TRANSPORT PROTEIN HOFQ"/>
    <property type="match status" value="1"/>
</dbReference>
<dbReference type="PRINTS" id="PR00811">
    <property type="entry name" value="BCTERIALGSPD"/>
</dbReference>
<sequence length="692" mass="75004">MNRIFSTLGFSLWIALMSPMVLAANLKTLDVAALPGDRVELKLSFDGPPPQAKGYTTESPARIALDLPGVASQLASKNLDLGSGNARTATVVEAKERTRLIVSLTQLAPYTTRVEGNNLFVVVGQGAPAAAPRPAAVAPRATAKAPAPAKAFVPKNRAIRGVDFQRGTAGEGNVVIDLSDPTIAPDIQEHDGKIILSFARTQLPDKLRVRLDVKDFATPVQFVNAGVTADRTVITVEPSGTYEYSTFQTDNKLTVSIRPMTVDDLQKRNADRQAYVGEKLSLNFQDIDVRSVLQLIADFTNLNLVASDTVQGGITLRLQNVPWDQALDLVLKTKGLDKRKIGNVLLVAPADEIAARERQELESQKQIAELAPLRRELLQVNYAKAADIAKLFQSVTSAEAKIDERGSITVDERTNNIIAYQTQDRLDELRRIVAQLDIPVRQVMIEARIVEANVDYDKSLGVRWGGSIQNKGNWNASGVNGSSTTIGTPGSTSTNSPFVDMGTVGNTSGIGIAFITDNVLLDLELTAMEKTGNGEIVSQPKVVTSDKETAKILKGTEIPYQEASSSGATSVSFKEASLSLEVTPQITPDNRIIMEVKVTKDEPDYLNKVQDVPPIKKNEVNAKVLVNDGETIVIGGVFSNTQSKVVDKVPFLGDVPYLGRLFRRDVVSEKKSELLVFLTPRIMNNQAIAVSR</sequence>
<evidence type="ECO:0000256" key="2">
    <source>
        <dbReference type="ARBA" id="ARBA00006304"/>
    </source>
</evidence>
<evidence type="ECO:0000256" key="5">
    <source>
        <dbReference type="ARBA" id="ARBA00022927"/>
    </source>
</evidence>
<dbReference type="GO" id="GO:0009306">
    <property type="term" value="P:protein secretion"/>
    <property type="evidence" value="ECO:0007669"/>
    <property type="project" value="InterPro"/>
</dbReference>
<evidence type="ECO:0000256" key="4">
    <source>
        <dbReference type="ARBA" id="ARBA00022729"/>
    </source>
</evidence>
<comment type="similarity">
    <text evidence="2">Belongs to the bacterial secretin family. PilQ subfamily.</text>
</comment>
<dbReference type="Gene3D" id="3.30.1370.130">
    <property type="match status" value="1"/>
</dbReference>
<keyword evidence="6" id="KW-0472">Membrane</keyword>
<dbReference type="AlphaFoldDB" id="A0A423PBJ8"/>
<dbReference type="InterPro" id="IPR021731">
    <property type="entry name" value="AMIN_dom"/>
</dbReference>
<dbReference type="NCBIfam" id="TIGR02515">
    <property type="entry name" value="IV_pilus_PilQ"/>
    <property type="match status" value="1"/>
</dbReference>
<dbReference type="PANTHER" id="PTHR30604:SF1">
    <property type="entry name" value="DNA UTILIZATION PROTEIN HOFQ"/>
    <property type="match status" value="1"/>
</dbReference>
<dbReference type="Gene3D" id="2.60.40.3470">
    <property type="match status" value="1"/>
</dbReference>
<dbReference type="InterPro" id="IPR013355">
    <property type="entry name" value="Pilus_4_PilQ"/>
</dbReference>
<accession>A0A423PBJ8</accession>
<reference evidence="12 13" key="1">
    <citation type="submission" date="2016-10" db="EMBL/GenBank/DDBJ databases">
        <title>Comparative genome analysis of multiple Pseudomonas spp. focuses on biocontrol and plant growth promoting traits.</title>
        <authorList>
            <person name="Tao X.-Y."/>
            <person name="Taylor C.G."/>
        </authorList>
    </citation>
    <scope>NUCLEOTIDE SEQUENCE [LARGE SCALE GENOMIC DNA]</scope>
    <source>
        <strain evidence="12 13">36G2</strain>
    </source>
</reference>
<dbReference type="RefSeq" id="WP_077570424.1">
    <property type="nucleotide sequence ID" value="NZ_JARZGB010000003.1"/>
</dbReference>
<gene>
    <name evidence="12" type="ORF">BK673_03305</name>
</gene>
<dbReference type="Pfam" id="PF03958">
    <property type="entry name" value="Secretin_N"/>
    <property type="match status" value="1"/>
</dbReference>
<proteinExistence type="inferred from homology"/>
<organism evidence="12 13">
    <name type="scientific">Pseudomonas fluorescens</name>
    <dbReference type="NCBI Taxonomy" id="294"/>
    <lineage>
        <taxon>Bacteria</taxon>
        <taxon>Pseudomonadati</taxon>
        <taxon>Pseudomonadota</taxon>
        <taxon>Gammaproteobacteria</taxon>
        <taxon>Pseudomonadales</taxon>
        <taxon>Pseudomonadaceae</taxon>
        <taxon>Pseudomonas</taxon>
    </lineage>
</organism>
<evidence type="ECO:0000259" key="11">
    <source>
        <dbReference type="SMART" id="SM00965"/>
    </source>
</evidence>
<evidence type="ECO:0000256" key="7">
    <source>
        <dbReference type="ARBA" id="ARBA00023237"/>
    </source>
</evidence>
<evidence type="ECO:0000256" key="1">
    <source>
        <dbReference type="ARBA" id="ARBA00004442"/>
    </source>
</evidence>
<dbReference type="FunFam" id="3.30.1370.130:FF:000001">
    <property type="entry name" value="Type IV pilus secretin PilQ"/>
    <property type="match status" value="1"/>
</dbReference>